<dbReference type="Proteomes" id="UP000324222">
    <property type="component" value="Unassembled WGS sequence"/>
</dbReference>
<keyword evidence="1" id="KW-0732">Signal</keyword>
<accession>A0A5B7JUC8</accession>
<dbReference type="AlphaFoldDB" id="A0A5B7JUC8"/>
<evidence type="ECO:0000313" key="2">
    <source>
        <dbReference type="EMBL" id="MPC98145.1"/>
    </source>
</evidence>
<feature type="signal peptide" evidence="1">
    <location>
        <begin position="1"/>
        <end position="22"/>
    </location>
</feature>
<protein>
    <recommendedName>
        <fullName evidence="4">Glucosylceramidase</fullName>
    </recommendedName>
</protein>
<comment type="caution">
    <text evidence="2">The sequence shown here is derived from an EMBL/GenBank/DDBJ whole genome shotgun (WGS) entry which is preliminary data.</text>
</comment>
<gene>
    <name evidence="2" type="ORF">E2C01_093498</name>
</gene>
<feature type="chain" id="PRO_5022817311" description="Glucosylceramidase" evidence="1">
    <location>
        <begin position="23"/>
        <end position="111"/>
    </location>
</feature>
<evidence type="ECO:0000256" key="1">
    <source>
        <dbReference type="SAM" id="SignalP"/>
    </source>
</evidence>
<name>A0A5B7JUC8_PORTR</name>
<proteinExistence type="predicted"/>
<organism evidence="2 3">
    <name type="scientific">Portunus trituberculatus</name>
    <name type="common">Swimming crab</name>
    <name type="synonym">Neptunus trituberculatus</name>
    <dbReference type="NCBI Taxonomy" id="210409"/>
    <lineage>
        <taxon>Eukaryota</taxon>
        <taxon>Metazoa</taxon>
        <taxon>Ecdysozoa</taxon>
        <taxon>Arthropoda</taxon>
        <taxon>Crustacea</taxon>
        <taxon>Multicrustacea</taxon>
        <taxon>Malacostraca</taxon>
        <taxon>Eumalacostraca</taxon>
        <taxon>Eucarida</taxon>
        <taxon>Decapoda</taxon>
        <taxon>Pleocyemata</taxon>
        <taxon>Brachyura</taxon>
        <taxon>Eubrachyura</taxon>
        <taxon>Portunoidea</taxon>
        <taxon>Portunidae</taxon>
        <taxon>Portuninae</taxon>
        <taxon>Portunus</taxon>
    </lineage>
</organism>
<keyword evidence="3" id="KW-1185">Reference proteome</keyword>
<dbReference type="SUPFAM" id="SSF51011">
    <property type="entry name" value="Glycosyl hydrolase domain"/>
    <property type="match status" value="1"/>
</dbReference>
<evidence type="ECO:0008006" key="4">
    <source>
        <dbReference type="Google" id="ProtNLM"/>
    </source>
</evidence>
<evidence type="ECO:0000313" key="3">
    <source>
        <dbReference type="Proteomes" id="UP000324222"/>
    </source>
</evidence>
<sequence>MLRKRALYLILYFSQITPLCQGLKGGCQSRDYGHGSTVCVCDTSHCDTLPHITPPILPSVFIISTNKAGRRWEVTTDDFFDLSSGNTYSDVLSGGCGFHIYLSVVLGGYGH</sequence>
<dbReference type="EMBL" id="VSRR010112798">
    <property type="protein sequence ID" value="MPC98145.1"/>
    <property type="molecule type" value="Genomic_DNA"/>
</dbReference>
<reference evidence="2 3" key="1">
    <citation type="submission" date="2019-05" db="EMBL/GenBank/DDBJ databases">
        <title>Another draft genome of Portunus trituberculatus and its Hox gene families provides insights of decapod evolution.</title>
        <authorList>
            <person name="Jeong J.-H."/>
            <person name="Song I."/>
            <person name="Kim S."/>
            <person name="Choi T."/>
            <person name="Kim D."/>
            <person name="Ryu S."/>
            <person name="Kim W."/>
        </authorList>
    </citation>
    <scope>NUCLEOTIDE SEQUENCE [LARGE SCALE GENOMIC DNA]</scope>
    <source>
        <tissue evidence="2">Muscle</tissue>
    </source>
</reference>